<dbReference type="Proteomes" id="UP000694388">
    <property type="component" value="Unplaced"/>
</dbReference>
<dbReference type="Gene3D" id="2.60.120.40">
    <property type="match status" value="1"/>
</dbReference>
<dbReference type="InterPro" id="IPR008983">
    <property type="entry name" value="Tumour_necrosis_fac-like_dom"/>
</dbReference>
<reference evidence="6" key="1">
    <citation type="submission" date="2025-08" db="UniProtKB">
        <authorList>
            <consortium name="Ensembl"/>
        </authorList>
    </citation>
    <scope>IDENTIFICATION</scope>
</reference>
<feature type="compositionally biased region" description="Basic and acidic residues" evidence="4">
    <location>
        <begin position="41"/>
        <end position="79"/>
    </location>
</feature>
<dbReference type="SUPFAM" id="SSF49842">
    <property type="entry name" value="TNF-like"/>
    <property type="match status" value="1"/>
</dbReference>
<protein>
    <submittedName>
        <fullName evidence="6">C1q and TNF related 9</fullName>
    </submittedName>
</protein>
<evidence type="ECO:0000256" key="4">
    <source>
        <dbReference type="SAM" id="MobiDB-lite"/>
    </source>
</evidence>
<dbReference type="SMART" id="SM00110">
    <property type="entry name" value="C1Q"/>
    <property type="match status" value="1"/>
</dbReference>
<feature type="domain" description="C1q" evidence="5">
    <location>
        <begin position="140"/>
        <end position="284"/>
    </location>
</feature>
<evidence type="ECO:0000256" key="1">
    <source>
        <dbReference type="ARBA" id="ARBA00004613"/>
    </source>
</evidence>
<organism evidence="6 7">
    <name type="scientific">Eptatretus burgeri</name>
    <name type="common">Inshore hagfish</name>
    <dbReference type="NCBI Taxonomy" id="7764"/>
    <lineage>
        <taxon>Eukaryota</taxon>
        <taxon>Metazoa</taxon>
        <taxon>Chordata</taxon>
        <taxon>Craniata</taxon>
        <taxon>Vertebrata</taxon>
        <taxon>Cyclostomata</taxon>
        <taxon>Myxini</taxon>
        <taxon>Myxiniformes</taxon>
        <taxon>Myxinidae</taxon>
        <taxon>Eptatretinae</taxon>
        <taxon>Eptatretus</taxon>
    </lineage>
</organism>
<reference evidence="6" key="2">
    <citation type="submission" date="2025-09" db="UniProtKB">
        <authorList>
            <consortium name="Ensembl"/>
        </authorList>
    </citation>
    <scope>IDENTIFICATION</scope>
</reference>
<dbReference type="GeneTree" id="ENSGT00940000154936"/>
<sequence length="284" mass="29959">MVQVLLYEVPHYLHPPTHTTLCFLLLSQFAIQLSGKNGLKGDKGIKGEHGEPSAKGIKGDPGERAASGDKGVKGEHGERGVFGPKGERGVSGLKGAKGDQGPPGKPGRSGSPGRLGPRGSPGVPGIQGPPGSPGYCRQPTSRESDAFSVGVSWSTKDDAPGKLKRGIRFDKVVQDQAGSYDPENARFTCPTSGIYAFGFQLTAGAKATLWRNSKATLGGLEHQDDQSSALTLLHLQNGDQVWLDVHGVEKQLIFPRSKCSISASCNKNTFSMITDSLGMILVDL</sequence>
<dbReference type="PANTHER" id="PTHR15427:SF33">
    <property type="entry name" value="COLLAGEN IV NC1 DOMAIN-CONTAINING PROTEIN"/>
    <property type="match status" value="1"/>
</dbReference>
<accession>A0A8C4QQJ1</accession>
<feature type="region of interest" description="Disordered" evidence="4">
    <location>
        <begin position="41"/>
        <end position="153"/>
    </location>
</feature>
<dbReference type="InterPro" id="IPR001073">
    <property type="entry name" value="C1q_dom"/>
</dbReference>
<evidence type="ECO:0000256" key="2">
    <source>
        <dbReference type="ARBA" id="ARBA00022525"/>
    </source>
</evidence>
<feature type="compositionally biased region" description="Low complexity" evidence="4">
    <location>
        <begin position="106"/>
        <end position="124"/>
    </location>
</feature>
<keyword evidence="7" id="KW-1185">Reference proteome</keyword>
<dbReference type="InterPro" id="IPR008160">
    <property type="entry name" value="Collagen"/>
</dbReference>
<keyword evidence="2" id="KW-0964">Secreted</keyword>
<dbReference type="AlphaFoldDB" id="A0A8C4QQJ1"/>
<name>A0A8C4QQJ1_EPTBU</name>
<dbReference type="PROSITE" id="PS50871">
    <property type="entry name" value="C1Q"/>
    <property type="match status" value="1"/>
</dbReference>
<proteinExistence type="predicted"/>
<evidence type="ECO:0000313" key="6">
    <source>
        <dbReference type="Ensembl" id="ENSEBUP00000018296.1"/>
    </source>
</evidence>
<keyword evidence="3" id="KW-0732">Signal</keyword>
<dbReference type="Pfam" id="PF01391">
    <property type="entry name" value="Collagen"/>
    <property type="match status" value="1"/>
</dbReference>
<comment type="subcellular location">
    <subcellularLocation>
        <location evidence="1">Secreted</location>
    </subcellularLocation>
</comment>
<dbReference type="Pfam" id="PF00386">
    <property type="entry name" value="C1q"/>
    <property type="match status" value="1"/>
</dbReference>
<dbReference type="PANTHER" id="PTHR15427">
    <property type="entry name" value="EMILIN ELASTIN MICROFIBRIL INTERFACE-LOCATED PROTEIN ELASTIN MICROFIBRIL INTERFACER"/>
    <property type="match status" value="1"/>
</dbReference>
<dbReference type="InterPro" id="IPR050392">
    <property type="entry name" value="Collagen/C1q_domain"/>
</dbReference>
<evidence type="ECO:0000256" key="3">
    <source>
        <dbReference type="ARBA" id="ARBA00022729"/>
    </source>
</evidence>
<dbReference type="Ensembl" id="ENSEBUT00000018872.1">
    <property type="protein sequence ID" value="ENSEBUP00000018296.1"/>
    <property type="gene ID" value="ENSEBUG00000011419.1"/>
</dbReference>
<evidence type="ECO:0000259" key="5">
    <source>
        <dbReference type="PROSITE" id="PS50871"/>
    </source>
</evidence>
<evidence type="ECO:0000313" key="7">
    <source>
        <dbReference type="Proteomes" id="UP000694388"/>
    </source>
</evidence>
<dbReference type="GO" id="GO:0005576">
    <property type="term" value="C:extracellular region"/>
    <property type="evidence" value="ECO:0007669"/>
    <property type="project" value="UniProtKB-SubCell"/>
</dbReference>